<name>A0A9P7AXP7_9HELO</name>
<proteinExistence type="predicted"/>
<dbReference type="OrthoDB" id="3453084at2759"/>
<dbReference type="Gene3D" id="3.10.450.50">
    <property type="match status" value="1"/>
</dbReference>
<comment type="caution">
    <text evidence="1">The sequence shown here is derived from an EMBL/GenBank/DDBJ whole genome shotgun (WGS) entry which is preliminary data.</text>
</comment>
<reference evidence="1" key="1">
    <citation type="submission" date="2019-07" db="EMBL/GenBank/DDBJ databases">
        <title>Hyphodiscus hymeniophilus genome sequencing and assembly.</title>
        <authorList>
            <person name="Kramer G."/>
            <person name="Nodwell J."/>
        </authorList>
    </citation>
    <scope>NUCLEOTIDE SEQUENCE</scope>
    <source>
        <strain evidence="1">ATCC 34498</strain>
    </source>
</reference>
<dbReference type="Proteomes" id="UP000785200">
    <property type="component" value="Unassembled WGS sequence"/>
</dbReference>
<evidence type="ECO:0000313" key="1">
    <source>
        <dbReference type="EMBL" id="KAG0649244.1"/>
    </source>
</evidence>
<protein>
    <submittedName>
        <fullName evidence="1">Uncharacterized protein</fullName>
    </submittedName>
</protein>
<dbReference type="AlphaFoldDB" id="A0A9P7AXP7"/>
<evidence type="ECO:0000313" key="2">
    <source>
        <dbReference type="Proteomes" id="UP000785200"/>
    </source>
</evidence>
<sequence>MLTSAIATGVKNLSKEALTELAKTVFGSVKESVFTTVSVNGTKDFTAWEWTAVGVVSREIPGFPLKVGDSFKMVGCSLFWWVGTGDDARDWKIRKESEYTTMIL</sequence>
<dbReference type="EMBL" id="VNKQ01000008">
    <property type="protein sequence ID" value="KAG0649244.1"/>
    <property type="molecule type" value="Genomic_DNA"/>
</dbReference>
<keyword evidence="2" id="KW-1185">Reference proteome</keyword>
<gene>
    <name evidence="1" type="ORF">D0Z07_4512</name>
</gene>
<organism evidence="1 2">
    <name type="scientific">Hyphodiscus hymeniophilus</name>
    <dbReference type="NCBI Taxonomy" id="353542"/>
    <lineage>
        <taxon>Eukaryota</taxon>
        <taxon>Fungi</taxon>
        <taxon>Dikarya</taxon>
        <taxon>Ascomycota</taxon>
        <taxon>Pezizomycotina</taxon>
        <taxon>Leotiomycetes</taxon>
        <taxon>Helotiales</taxon>
        <taxon>Hyphodiscaceae</taxon>
        <taxon>Hyphodiscus</taxon>
    </lineage>
</organism>
<accession>A0A9P7AXP7</accession>